<keyword evidence="9" id="KW-1185">Reference proteome</keyword>
<dbReference type="PANTHER" id="PTHR10851">
    <property type="entry name" value="PYRIDOXINE-5-PHOSPHATE OXIDASE"/>
    <property type="match status" value="1"/>
</dbReference>
<evidence type="ECO:0000259" key="6">
    <source>
        <dbReference type="Pfam" id="PF01243"/>
    </source>
</evidence>
<dbReference type="GO" id="GO:0004733">
    <property type="term" value="F:pyridoxamine phosphate oxidase activity"/>
    <property type="evidence" value="ECO:0007669"/>
    <property type="project" value="InterPro"/>
</dbReference>
<comment type="cofactor">
    <cofactor evidence="5">
        <name>FMN</name>
        <dbReference type="ChEBI" id="CHEBI:58210"/>
    </cofactor>
    <text evidence="5">Binds 1 FMN per subunit.</text>
</comment>
<dbReference type="EMBL" id="PTJD01000001">
    <property type="protein sequence ID" value="PPK98313.1"/>
    <property type="molecule type" value="Genomic_DNA"/>
</dbReference>
<keyword evidence="2" id="KW-0285">Flavoprotein</keyword>
<feature type="binding site" evidence="5">
    <location>
        <position position="76"/>
    </location>
    <ligand>
        <name>FMN</name>
        <dbReference type="ChEBI" id="CHEBI:58210"/>
    </ligand>
</feature>
<dbReference type="SUPFAM" id="SSF50475">
    <property type="entry name" value="FMN-binding split barrel"/>
    <property type="match status" value="1"/>
</dbReference>
<gene>
    <name evidence="8" type="ORF">CLV92_1014</name>
</gene>
<comment type="similarity">
    <text evidence="1">Belongs to the pyridoxamine 5'-phosphate oxidase family.</text>
</comment>
<dbReference type="InterPro" id="IPR012349">
    <property type="entry name" value="Split_barrel_FMN-bd"/>
</dbReference>
<feature type="binding site" evidence="5">
    <location>
        <begin position="133"/>
        <end position="134"/>
    </location>
    <ligand>
        <name>FMN</name>
        <dbReference type="ChEBI" id="CHEBI:58210"/>
    </ligand>
</feature>
<feature type="binding site" evidence="5">
    <location>
        <begin position="54"/>
        <end position="59"/>
    </location>
    <ligand>
        <name>FMN</name>
        <dbReference type="ChEBI" id="CHEBI:58210"/>
    </ligand>
</feature>
<dbReference type="Pfam" id="PF10590">
    <property type="entry name" value="PNP_phzG_C"/>
    <property type="match status" value="1"/>
</dbReference>
<evidence type="ECO:0000256" key="3">
    <source>
        <dbReference type="ARBA" id="ARBA00022643"/>
    </source>
</evidence>
<dbReference type="GO" id="GO:0010181">
    <property type="term" value="F:FMN binding"/>
    <property type="evidence" value="ECO:0007669"/>
    <property type="project" value="InterPro"/>
</dbReference>
<evidence type="ECO:0000256" key="5">
    <source>
        <dbReference type="PIRSR" id="PIRSR000190-2"/>
    </source>
</evidence>
<keyword evidence="4" id="KW-0560">Oxidoreductase</keyword>
<evidence type="ECO:0000256" key="2">
    <source>
        <dbReference type="ARBA" id="ARBA00022630"/>
    </source>
</evidence>
<evidence type="ECO:0000256" key="4">
    <source>
        <dbReference type="ARBA" id="ARBA00023002"/>
    </source>
</evidence>
<evidence type="ECO:0000259" key="7">
    <source>
        <dbReference type="Pfam" id="PF10590"/>
    </source>
</evidence>
<dbReference type="GO" id="GO:0008615">
    <property type="term" value="P:pyridoxine biosynthetic process"/>
    <property type="evidence" value="ECO:0007669"/>
    <property type="project" value="InterPro"/>
</dbReference>
<proteinExistence type="inferred from homology"/>
<dbReference type="Gene3D" id="2.30.110.10">
    <property type="entry name" value="Electron Transport, Fmn-binding Protein, Chain A"/>
    <property type="match status" value="1"/>
</dbReference>
<evidence type="ECO:0000256" key="1">
    <source>
        <dbReference type="ARBA" id="ARBA00007301"/>
    </source>
</evidence>
<feature type="domain" description="Pyridoxine 5'-phosphate oxidase dimerisation C-terminal" evidence="7">
    <location>
        <begin position="165"/>
        <end position="204"/>
    </location>
</feature>
<accession>A0A2S6IVG4</accession>
<dbReference type="InterPro" id="IPR019576">
    <property type="entry name" value="Pyridoxamine_oxidase_dimer_C"/>
</dbReference>
<evidence type="ECO:0000313" key="8">
    <source>
        <dbReference type="EMBL" id="PPK98313.1"/>
    </source>
</evidence>
<name>A0A2S6IVG4_9ACTN</name>
<feature type="binding site" evidence="5">
    <location>
        <position position="188"/>
    </location>
    <ligand>
        <name>FMN</name>
        <dbReference type="ChEBI" id="CHEBI:58210"/>
    </ligand>
</feature>
<feature type="binding site" evidence="5">
    <location>
        <position position="178"/>
    </location>
    <ligand>
        <name>FMN</name>
        <dbReference type="ChEBI" id="CHEBI:58210"/>
    </ligand>
</feature>
<comment type="caution">
    <text evidence="8">The sequence shown here is derived from an EMBL/GenBank/DDBJ whole genome shotgun (WGS) entry which is preliminary data.</text>
</comment>
<dbReference type="PIRSF" id="PIRSF000190">
    <property type="entry name" value="Pyd_amn-ph_oxd"/>
    <property type="match status" value="1"/>
</dbReference>
<protein>
    <submittedName>
        <fullName evidence="8">Pyridoxamine 5'-phosphate oxidase</fullName>
    </submittedName>
</protein>
<dbReference type="PANTHER" id="PTHR10851:SF0">
    <property type="entry name" value="PYRIDOXINE-5'-PHOSPHATE OXIDASE"/>
    <property type="match status" value="1"/>
</dbReference>
<dbReference type="AlphaFoldDB" id="A0A2S6IVG4"/>
<reference evidence="8 9" key="1">
    <citation type="submission" date="2018-02" db="EMBL/GenBank/DDBJ databases">
        <title>Genomic Encyclopedia of Archaeal and Bacterial Type Strains, Phase II (KMG-II): from individual species to whole genera.</title>
        <authorList>
            <person name="Goeker M."/>
        </authorList>
    </citation>
    <scope>NUCLEOTIDE SEQUENCE [LARGE SCALE GENOMIC DNA]</scope>
    <source>
        <strain evidence="8 9">DSM 22857</strain>
    </source>
</reference>
<feature type="binding site" evidence="5">
    <location>
        <position position="98"/>
    </location>
    <ligand>
        <name>FMN</name>
        <dbReference type="ChEBI" id="CHEBI:58210"/>
    </ligand>
</feature>
<organism evidence="8 9">
    <name type="scientific">Kineococcus xinjiangensis</name>
    <dbReference type="NCBI Taxonomy" id="512762"/>
    <lineage>
        <taxon>Bacteria</taxon>
        <taxon>Bacillati</taxon>
        <taxon>Actinomycetota</taxon>
        <taxon>Actinomycetes</taxon>
        <taxon>Kineosporiales</taxon>
        <taxon>Kineosporiaceae</taxon>
        <taxon>Kineococcus</taxon>
    </lineage>
</organism>
<dbReference type="InterPro" id="IPR000659">
    <property type="entry name" value="Pyridox_Oxase"/>
</dbReference>
<dbReference type="NCBIfam" id="NF004231">
    <property type="entry name" value="PRK05679.1"/>
    <property type="match status" value="1"/>
</dbReference>
<dbReference type="Pfam" id="PF01243">
    <property type="entry name" value="PNPOx_N"/>
    <property type="match status" value="1"/>
</dbReference>
<feature type="domain" description="Pyridoxamine 5'-phosphate oxidase N-terminal" evidence="6">
    <location>
        <begin position="29"/>
        <end position="139"/>
    </location>
</feature>
<keyword evidence="3 5" id="KW-0288">FMN</keyword>
<dbReference type="Proteomes" id="UP000239485">
    <property type="component" value="Unassembled WGS sequence"/>
</dbReference>
<evidence type="ECO:0000313" key="9">
    <source>
        <dbReference type="Proteomes" id="UP000239485"/>
    </source>
</evidence>
<sequence>MFDRSLPTFDTSDAPEEPVALCLDWLRHAIGADVPEPHAVTLSTVDAHGAPDARVLILKDVDVTGWYFASSADSAKGVQLAQQPKAALSSYWPLLGRQIRVRGVVSDAGSEAAGADFLARSLDARAEALLGRQSQVRPDGEDAAAQLAAARRRLEAAPDSVASSWRLYVLQPREVEFWQAAVTRRHTRLRYRSEGGAWVRQELWA</sequence>
<dbReference type="InterPro" id="IPR011576">
    <property type="entry name" value="Pyridox_Oxase_N"/>
</dbReference>